<dbReference type="SUPFAM" id="SSF53067">
    <property type="entry name" value="Actin-like ATPase domain"/>
    <property type="match status" value="1"/>
</dbReference>
<dbReference type="PANTHER" id="PTHR18964:SF146">
    <property type="entry name" value="POLYPHOSPHATE GLUCOKINASE"/>
    <property type="match status" value="1"/>
</dbReference>
<evidence type="ECO:0000313" key="2">
    <source>
        <dbReference type="EMBL" id="MUN62105.1"/>
    </source>
</evidence>
<sequence>MVRPSPRSAPTPASTGWSTLHRHHIGVDVGGTRIKYSAVDMADGALTTPVLQRPTPEPATPEAVAAQLELVVAELSEAASAPDPEASVGVALPTILRQGVACSAANIDDAWIGLDVRRFLTGRLGRTVQVINDADAAGLAEVRYGAGRGSAGTVLLITLGTGIGSALIVDGKLVPNLELGHLELRGVDAEVRASALAREREGLDWPVYAERLQEYLAHLEFLFSPDLIIVGGAISAQHELFLPLLRLDTRVVPAELRDAAGIIGAARHAYLALPPPEA</sequence>
<comment type="caution">
    <text evidence="2">The sequence shown here is derived from an EMBL/GenBank/DDBJ whole genome shotgun (WGS) entry which is preliminary data.</text>
</comment>
<accession>A0A6N8GMD9</accession>
<dbReference type="Pfam" id="PF00480">
    <property type="entry name" value="ROK"/>
    <property type="match status" value="1"/>
</dbReference>
<organism evidence="2 3">
    <name type="scientific">Kocuria sediminis</name>
    <dbReference type="NCBI Taxonomy" id="1038857"/>
    <lineage>
        <taxon>Bacteria</taxon>
        <taxon>Bacillati</taxon>
        <taxon>Actinomycetota</taxon>
        <taxon>Actinomycetes</taxon>
        <taxon>Micrococcales</taxon>
        <taxon>Micrococcaceae</taxon>
        <taxon>Kocuria</taxon>
    </lineage>
</organism>
<reference evidence="2 3" key="1">
    <citation type="submission" date="2019-12" db="EMBL/GenBank/DDBJ databases">
        <authorList>
            <person name="Shi Y."/>
        </authorList>
    </citation>
    <scope>NUCLEOTIDE SEQUENCE [LARGE SCALE GENOMIC DNA]</scope>
    <source>
        <strain evidence="2 3">JCM 17929</strain>
    </source>
</reference>
<dbReference type="Gene3D" id="3.30.420.40">
    <property type="match status" value="2"/>
</dbReference>
<protein>
    <submittedName>
        <fullName evidence="2">ROK family protein</fullName>
    </submittedName>
</protein>
<dbReference type="PANTHER" id="PTHR18964">
    <property type="entry name" value="ROK (REPRESSOR, ORF, KINASE) FAMILY"/>
    <property type="match status" value="1"/>
</dbReference>
<gene>
    <name evidence="2" type="ORF">GMA12_02920</name>
</gene>
<dbReference type="RefSeq" id="WP_156267033.1">
    <property type="nucleotide sequence ID" value="NZ_WOGU01000002.1"/>
</dbReference>
<dbReference type="Proteomes" id="UP000436989">
    <property type="component" value="Unassembled WGS sequence"/>
</dbReference>
<evidence type="ECO:0000256" key="1">
    <source>
        <dbReference type="ARBA" id="ARBA00006479"/>
    </source>
</evidence>
<evidence type="ECO:0000313" key="3">
    <source>
        <dbReference type="Proteomes" id="UP000436989"/>
    </source>
</evidence>
<comment type="similarity">
    <text evidence="1">Belongs to the ROK (NagC/XylR) family.</text>
</comment>
<name>A0A6N8GMD9_9MICC</name>
<dbReference type="CDD" id="cd24058">
    <property type="entry name" value="ASKHA_NBD_ROK_PPGK"/>
    <property type="match status" value="1"/>
</dbReference>
<dbReference type="InterPro" id="IPR000600">
    <property type="entry name" value="ROK"/>
</dbReference>
<keyword evidence="3" id="KW-1185">Reference proteome</keyword>
<proteinExistence type="inferred from homology"/>
<dbReference type="NCBIfam" id="NF045942">
    <property type="entry name" value="PolPhglucPhase"/>
    <property type="match status" value="1"/>
</dbReference>
<dbReference type="EMBL" id="WOGU01000002">
    <property type="protein sequence ID" value="MUN62105.1"/>
    <property type="molecule type" value="Genomic_DNA"/>
</dbReference>
<dbReference type="AlphaFoldDB" id="A0A6N8GMD9"/>
<dbReference type="InterPro" id="IPR043129">
    <property type="entry name" value="ATPase_NBD"/>
</dbReference>